<evidence type="ECO:0000256" key="4">
    <source>
        <dbReference type="ARBA" id="ARBA00023136"/>
    </source>
</evidence>
<dbReference type="GO" id="GO:0005886">
    <property type="term" value="C:plasma membrane"/>
    <property type="evidence" value="ECO:0007669"/>
    <property type="project" value="UniProtKB-SubCell"/>
</dbReference>
<sequence>MPEIPANRAIFKIAGLLALAGLLTGCAALPKDASIESVNYRACLVTDGDALRPGLADSSVFSLNQAVVTFGIKKKIIESNPSKFETTIQDFVKSKCSLIAVVGSRFTQFVQPAVEANPATHFLFITDGSDQALLAANLENLAVYRVDVYEAGLLAGHLSASASTTHQLVVGCRGAVNAEYLDGLRAGASSFDAEAKTLTSVNSSGSLLENPDVLLVYGCRDEIPSDPENLKQFKLVGYGRDLFFDPALEIAKPNVLATVIPQAGPRFFEAIAADLESEFIGGTLGSTVASYGNGGLIISEEHLIALPTGELEKLKGLAEEYEMTFK</sequence>
<gene>
    <name evidence="7" type="ORF">UFOPK1843_01034</name>
</gene>
<evidence type="ECO:0000256" key="5">
    <source>
        <dbReference type="ARBA" id="ARBA00023288"/>
    </source>
</evidence>
<evidence type="ECO:0000256" key="2">
    <source>
        <dbReference type="ARBA" id="ARBA00022475"/>
    </source>
</evidence>
<comment type="subcellular location">
    <subcellularLocation>
        <location evidence="1">Cell membrane</location>
    </subcellularLocation>
</comment>
<dbReference type="AlphaFoldDB" id="A0A6J6HSJ1"/>
<dbReference type="InterPro" id="IPR050957">
    <property type="entry name" value="BMP_lipoprotein"/>
</dbReference>
<protein>
    <submittedName>
        <fullName evidence="7">Unannotated protein</fullName>
    </submittedName>
</protein>
<evidence type="ECO:0000256" key="1">
    <source>
        <dbReference type="ARBA" id="ARBA00004236"/>
    </source>
</evidence>
<keyword evidence="3" id="KW-0732">Signal</keyword>
<dbReference type="Gene3D" id="3.40.50.2300">
    <property type="match status" value="1"/>
</dbReference>
<evidence type="ECO:0000256" key="3">
    <source>
        <dbReference type="ARBA" id="ARBA00022729"/>
    </source>
</evidence>
<organism evidence="7">
    <name type="scientific">freshwater metagenome</name>
    <dbReference type="NCBI Taxonomy" id="449393"/>
    <lineage>
        <taxon>unclassified sequences</taxon>
        <taxon>metagenomes</taxon>
        <taxon>ecological metagenomes</taxon>
    </lineage>
</organism>
<reference evidence="7" key="1">
    <citation type="submission" date="2020-05" db="EMBL/GenBank/DDBJ databases">
        <authorList>
            <person name="Chiriac C."/>
            <person name="Salcher M."/>
            <person name="Ghai R."/>
            <person name="Kavagutti S V."/>
        </authorList>
    </citation>
    <scope>NUCLEOTIDE SEQUENCE</scope>
</reference>
<dbReference type="EMBL" id="CAEZUR010000096">
    <property type="protein sequence ID" value="CAB4614415.1"/>
    <property type="molecule type" value="Genomic_DNA"/>
</dbReference>
<name>A0A6J6HSJ1_9ZZZZ</name>
<keyword evidence="5" id="KW-0449">Lipoprotein</keyword>
<dbReference type="PANTHER" id="PTHR34296">
    <property type="entry name" value="TRANSCRIPTIONAL ACTIVATOR PROTEIN MED"/>
    <property type="match status" value="1"/>
</dbReference>
<evidence type="ECO:0000313" key="7">
    <source>
        <dbReference type="EMBL" id="CAB4614415.1"/>
    </source>
</evidence>
<dbReference type="Pfam" id="PF02608">
    <property type="entry name" value="Bmp"/>
    <property type="match status" value="1"/>
</dbReference>
<dbReference type="InterPro" id="IPR003760">
    <property type="entry name" value="PnrA-like"/>
</dbReference>
<dbReference type="PANTHER" id="PTHR34296:SF2">
    <property type="entry name" value="ABC TRANSPORTER GUANOSINE-BINDING PROTEIN NUPN"/>
    <property type="match status" value="1"/>
</dbReference>
<proteinExistence type="predicted"/>
<feature type="domain" description="ABC transporter substrate-binding protein PnrA-like" evidence="6">
    <location>
        <begin position="64"/>
        <end position="201"/>
    </location>
</feature>
<keyword evidence="4" id="KW-0472">Membrane</keyword>
<accession>A0A6J6HSJ1</accession>
<evidence type="ECO:0000259" key="6">
    <source>
        <dbReference type="Pfam" id="PF02608"/>
    </source>
</evidence>
<keyword evidence="2" id="KW-1003">Cell membrane</keyword>